<dbReference type="Proteomes" id="UP000600101">
    <property type="component" value="Unassembled WGS sequence"/>
</dbReference>
<evidence type="ECO:0000256" key="1">
    <source>
        <dbReference type="ARBA" id="ARBA00022553"/>
    </source>
</evidence>
<evidence type="ECO:0000313" key="5">
    <source>
        <dbReference type="Proteomes" id="UP000600101"/>
    </source>
</evidence>
<evidence type="ECO:0000256" key="2">
    <source>
        <dbReference type="PROSITE-ProRule" id="PRU00169"/>
    </source>
</evidence>
<organism evidence="4 5">
    <name type="scientific">Siccirubricoccus deserti</name>
    <dbReference type="NCBI Taxonomy" id="2013562"/>
    <lineage>
        <taxon>Bacteria</taxon>
        <taxon>Pseudomonadati</taxon>
        <taxon>Pseudomonadota</taxon>
        <taxon>Alphaproteobacteria</taxon>
        <taxon>Acetobacterales</taxon>
        <taxon>Roseomonadaceae</taxon>
        <taxon>Siccirubricoccus</taxon>
    </lineage>
</organism>
<dbReference type="PANTHER" id="PTHR44591">
    <property type="entry name" value="STRESS RESPONSE REGULATOR PROTEIN 1"/>
    <property type="match status" value="1"/>
</dbReference>
<dbReference type="SUPFAM" id="SSF52172">
    <property type="entry name" value="CheY-like"/>
    <property type="match status" value="1"/>
</dbReference>
<keyword evidence="5" id="KW-1185">Reference proteome</keyword>
<comment type="caution">
    <text evidence="4">The sequence shown here is derived from an EMBL/GenBank/DDBJ whole genome shotgun (WGS) entry which is preliminary data.</text>
</comment>
<dbReference type="InterPro" id="IPR001789">
    <property type="entry name" value="Sig_transdc_resp-reg_receiver"/>
</dbReference>
<dbReference type="Pfam" id="PF00072">
    <property type="entry name" value="Response_reg"/>
    <property type="match status" value="1"/>
</dbReference>
<keyword evidence="1 2" id="KW-0597">Phosphoprotein</keyword>
<dbReference type="InterPro" id="IPR011006">
    <property type="entry name" value="CheY-like_superfamily"/>
</dbReference>
<dbReference type="SMART" id="SM00448">
    <property type="entry name" value="REC"/>
    <property type="match status" value="1"/>
</dbReference>
<feature type="modified residue" description="4-aspartylphosphate" evidence="2">
    <location>
        <position position="57"/>
    </location>
</feature>
<dbReference type="PANTHER" id="PTHR44591:SF21">
    <property type="entry name" value="TWO-COMPONENT RESPONSE REGULATOR"/>
    <property type="match status" value="1"/>
</dbReference>
<sequence length="141" mass="14801">MQGEVPVLLVVEDDFLVRLTLVDALSDGGFEVLEAADAKEALGLVCDRGDIAAMLTDINLPGGSDGFALARAVRVVRPEMPVLYASGRYSGVEAGQAVDGARFLAKPFTPTLAATMIRELMAEGTPAQAAPQPPPKADRHI</sequence>
<reference evidence="4" key="1">
    <citation type="submission" date="2020-08" db="EMBL/GenBank/DDBJ databases">
        <authorList>
            <person name="Hu Y."/>
            <person name="Nguyen S.V."/>
            <person name="Li F."/>
            <person name="Fanning S."/>
        </authorList>
    </citation>
    <scope>NUCLEOTIDE SEQUENCE</scope>
    <source>
        <strain evidence="4">SYSU D8009</strain>
    </source>
</reference>
<evidence type="ECO:0000259" key="3">
    <source>
        <dbReference type="PROSITE" id="PS50110"/>
    </source>
</evidence>
<feature type="domain" description="Response regulatory" evidence="3">
    <location>
        <begin position="7"/>
        <end position="121"/>
    </location>
</feature>
<accession>A0A9X0QZG3</accession>
<proteinExistence type="predicted"/>
<dbReference type="GO" id="GO:0000160">
    <property type="term" value="P:phosphorelay signal transduction system"/>
    <property type="evidence" value="ECO:0007669"/>
    <property type="project" value="InterPro"/>
</dbReference>
<dbReference type="Gene3D" id="3.40.50.2300">
    <property type="match status" value="1"/>
</dbReference>
<gene>
    <name evidence="4" type="ORF">H7965_10410</name>
</gene>
<evidence type="ECO:0000313" key="4">
    <source>
        <dbReference type="EMBL" id="MBC4015738.1"/>
    </source>
</evidence>
<dbReference type="RefSeq" id="WP_186770507.1">
    <property type="nucleotide sequence ID" value="NZ_JACOMF010000009.1"/>
</dbReference>
<dbReference type="PROSITE" id="PS50110">
    <property type="entry name" value="RESPONSE_REGULATORY"/>
    <property type="match status" value="1"/>
</dbReference>
<dbReference type="EMBL" id="JACOMF010000009">
    <property type="protein sequence ID" value="MBC4015738.1"/>
    <property type="molecule type" value="Genomic_DNA"/>
</dbReference>
<dbReference type="AlphaFoldDB" id="A0A9X0QZG3"/>
<dbReference type="InterPro" id="IPR050595">
    <property type="entry name" value="Bact_response_regulator"/>
</dbReference>
<name>A0A9X0QZG3_9PROT</name>
<protein>
    <submittedName>
        <fullName evidence="4">Response regulator</fullName>
    </submittedName>
</protein>